<dbReference type="InterPro" id="IPR029058">
    <property type="entry name" value="AB_hydrolase_fold"/>
</dbReference>
<gene>
    <name evidence="4" type="ORF">ACHKAR_06310</name>
</gene>
<dbReference type="SUPFAM" id="SSF53474">
    <property type="entry name" value="alpha/beta-Hydrolases"/>
    <property type="match status" value="1"/>
</dbReference>
<dbReference type="PANTHER" id="PTHR43037">
    <property type="entry name" value="UNNAMED PRODUCT-RELATED"/>
    <property type="match status" value="1"/>
</dbReference>
<evidence type="ECO:0000256" key="1">
    <source>
        <dbReference type="ARBA" id="ARBA00022729"/>
    </source>
</evidence>
<comment type="caution">
    <text evidence="4">The sequence shown here is derived from an EMBL/GenBank/DDBJ whole genome shotgun (WGS) entry which is preliminary data.</text>
</comment>
<dbReference type="Pfam" id="PF00326">
    <property type="entry name" value="Peptidase_S9"/>
    <property type="match status" value="1"/>
</dbReference>
<organism evidence="4 5">
    <name type="scientific">Marinoscillum luteum</name>
    <dbReference type="NCBI Taxonomy" id="861051"/>
    <lineage>
        <taxon>Bacteria</taxon>
        <taxon>Pseudomonadati</taxon>
        <taxon>Bacteroidota</taxon>
        <taxon>Cytophagia</taxon>
        <taxon>Cytophagales</taxon>
        <taxon>Reichenbachiellaceae</taxon>
        <taxon>Marinoscillum</taxon>
    </lineage>
</organism>
<feature type="region of interest" description="Disordered" evidence="2">
    <location>
        <begin position="125"/>
        <end position="146"/>
    </location>
</feature>
<dbReference type="EMBL" id="JBIPKE010000014">
    <property type="protein sequence ID" value="MFH6983042.1"/>
    <property type="molecule type" value="Genomic_DNA"/>
</dbReference>
<dbReference type="Proteomes" id="UP001610063">
    <property type="component" value="Unassembled WGS sequence"/>
</dbReference>
<dbReference type="InterPro" id="IPR001375">
    <property type="entry name" value="Peptidase_S9_cat"/>
</dbReference>
<evidence type="ECO:0000313" key="4">
    <source>
        <dbReference type="EMBL" id="MFH6983042.1"/>
    </source>
</evidence>
<evidence type="ECO:0000259" key="3">
    <source>
        <dbReference type="Pfam" id="PF00326"/>
    </source>
</evidence>
<dbReference type="InterPro" id="IPR050955">
    <property type="entry name" value="Plant_Biomass_Hydrol_Est"/>
</dbReference>
<dbReference type="Gene3D" id="3.40.50.1820">
    <property type="entry name" value="alpha/beta hydrolase"/>
    <property type="match status" value="1"/>
</dbReference>
<evidence type="ECO:0000313" key="5">
    <source>
        <dbReference type="Proteomes" id="UP001610063"/>
    </source>
</evidence>
<keyword evidence="5" id="KW-1185">Reference proteome</keyword>
<evidence type="ECO:0000256" key="2">
    <source>
        <dbReference type="SAM" id="MobiDB-lite"/>
    </source>
</evidence>
<feature type="domain" description="Peptidase S9 prolyl oligopeptidase catalytic" evidence="3">
    <location>
        <begin position="170"/>
        <end position="221"/>
    </location>
</feature>
<protein>
    <submittedName>
        <fullName evidence="4">Prolyl oligopeptidase family serine peptidase</fullName>
    </submittedName>
</protein>
<keyword evidence="1" id="KW-0732">Signal</keyword>
<accession>A0ABW7N5Z7</accession>
<reference evidence="4 5" key="1">
    <citation type="journal article" date="2013" name="Int. J. Syst. Evol. Microbiol.">
        <title>Marinoscillum luteum sp. nov., isolated from marine sediment.</title>
        <authorList>
            <person name="Cha I.T."/>
            <person name="Park S.J."/>
            <person name="Kim S.J."/>
            <person name="Kim J.G."/>
            <person name="Jung M.Y."/>
            <person name="Shin K.S."/>
            <person name="Kwon K.K."/>
            <person name="Yang S.H."/>
            <person name="Seo Y.S."/>
            <person name="Rhee S.K."/>
        </authorList>
    </citation>
    <scope>NUCLEOTIDE SEQUENCE [LARGE SCALE GENOMIC DNA]</scope>
    <source>
        <strain evidence="4 5">KCTC 23939</strain>
    </source>
</reference>
<dbReference type="RefSeq" id="WP_395416631.1">
    <property type="nucleotide sequence ID" value="NZ_JBIPKE010000014.1"/>
</dbReference>
<sequence>MKNLYIVLAIALLASCQPKSTTPDQLLRVPYQSTAMKVERDFFVYLPAGYEESEKDFPVLLFLHGNGERGDGKAELDYVKAHGPLYEVWAQKKELPFILIVPQLPMYGMDSLADYIRNRTPDQIPQRLETGVPPRPGKFPTPEIMSGDPQDTSFNVGVEGLPVGWPMVEDDLLWMIDHVLTNYKADASRLYLSGLSYGGFGSWYMASKHPDLFAAVAPVVGWGHPGLMEPIGENQIPVWAFAGGRDPVVRAKYFYAGINKLEELGLKELRFTVHEDMGHDAWTRIYAGDDLYNWFLEFEKE</sequence>
<proteinExistence type="predicted"/>
<dbReference type="PANTHER" id="PTHR43037:SF1">
    <property type="entry name" value="BLL1128 PROTEIN"/>
    <property type="match status" value="1"/>
</dbReference>
<dbReference type="PROSITE" id="PS51257">
    <property type="entry name" value="PROKAR_LIPOPROTEIN"/>
    <property type="match status" value="1"/>
</dbReference>
<name>A0ABW7N5Z7_9BACT</name>